<name>A0ABU9XFM2_9BACI</name>
<dbReference type="RefSeq" id="WP_345823133.1">
    <property type="nucleotide sequence ID" value="NZ_JBDIML010000001.1"/>
</dbReference>
<evidence type="ECO:0000313" key="1">
    <source>
        <dbReference type="EMBL" id="MEN2765657.1"/>
    </source>
</evidence>
<dbReference type="EMBL" id="JBDIML010000001">
    <property type="protein sequence ID" value="MEN2765657.1"/>
    <property type="molecule type" value="Genomic_DNA"/>
</dbReference>
<protein>
    <submittedName>
        <fullName evidence="1">Uncharacterized protein</fullName>
    </submittedName>
</protein>
<evidence type="ECO:0000313" key="2">
    <source>
        <dbReference type="Proteomes" id="UP001444625"/>
    </source>
</evidence>
<proteinExistence type="predicted"/>
<accession>A0ABU9XFM2</accession>
<sequence>MNTAGYSVPVLPLSSEYVFILEELELAFTEMQLKEITKEWNKGAELEDIAEKHQRHIDEVFLALFHQARKRKIKRPFAYRRGGQ</sequence>
<comment type="caution">
    <text evidence="1">The sequence shown here is derived from an EMBL/GenBank/DDBJ whole genome shotgun (WGS) entry which is preliminary data.</text>
</comment>
<keyword evidence="2" id="KW-1185">Reference proteome</keyword>
<dbReference type="Proteomes" id="UP001444625">
    <property type="component" value="Unassembled WGS sequence"/>
</dbReference>
<organism evidence="1 2">
    <name type="scientific">Ornithinibacillus xuwenensis</name>
    <dbReference type="NCBI Taxonomy" id="3144668"/>
    <lineage>
        <taxon>Bacteria</taxon>
        <taxon>Bacillati</taxon>
        <taxon>Bacillota</taxon>
        <taxon>Bacilli</taxon>
        <taxon>Bacillales</taxon>
        <taxon>Bacillaceae</taxon>
        <taxon>Ornithinibacillus</taxon>
    </lineage>
</organism>
<gene>
    <name evidence="1" type="ORF">ABC228_00515</name>
</gene>
<reference evidence="1 2" key="1">
    <citation type="submission" date="2024-05" db="EMBL/GenBank/DDBJ databases">
        <authorList>
            <person name="Haq I."/>
            <person name="Ullah Z."/>
            <person name="Ahmad R."/>
            <person name="Li M."/>
            <person name="Tong Y."/>
        </authorList>
    </citation>
    <scope>NUCLEOTIDE SEQUENCE [LARGE SCALE GENOMIC DNA]</scope>
    <source>
        <strain evidence="1 2">16A2E</strain>
    </source>
</reference>